<dbReference type="CDD" id="cd07377">
    <property type="entry name" value="WHTH_GntR"/>
    <property type="match status" value="1"/>
</dbReference>
<dbReference type="InterPro" id="IPR000524">
    <property type="entry name" value="Tscrpt_reg_HTH_GntR"/>
</dbReference>
<dbReference type="Gene3D" id="1.10.10.10">
    <property type="entry name" value="Winged helix-like DNA-binding domain superfamily/Winged helix DNA-binding domain"/>
    <property type="match status" value="1"/>
</dbReference>
<dbReference type="InterPro" id="IPR036388">
    <property type="entry name" value="WH-like_DNA-bd_sf"/>
</dbReference>
<evidence type="ECO:0000313" key="6">
    <source>
        <dbReference type="Proteomes" id="UP000323142"/>
    </source>
</evidence>
<dbReference type="PROSITE" id="PS50949">
    <property type="entry name" value="HTH_GNTR"/>
    <property type="match status" value="1"/>
</dbReference>
<dbReference type="InterPro" id="IPR011711">
    <property type="entry name" value="GntR_C"/>
</dbReference>
<feature type="domain" description="HTH gntR-type" evidence="4">
    <location>
        <begin position="20"/>
        <end position="88"/>
    </location>
</feature>
<dbReference type="SUPFAM" id="SSF48008">
    <property type="entry name" value="GntR ligand-binding domain-like"/>
    <property type="match status" value="1"/>
</dbReference>
<dbReference type="InterPro" id="IPR008920">
    <property type="entry name" value="TF_FadR/GntR_C"/>
</dbReference>
<dbReference type="PANTHER" id="PTHR43537">
    <property type="entry name" value="TRANSCRIPTIONAL REGULATOR, GNTR FAMILY"/>
    <property type="match status" value="1"/>
</dbReference>
<dbReference type="PRINTS" id="PR00035">
    <property type="entry name" value="HTHGNTR"/>
</dbReference>
<evidence type="ECO:0000256" key="1">
    <source>
        <dbReference type="ARBA" id="ARBA00023015"/>
    </source>
</evidence>
<evidence type="ECO:0000313" key="5">
    <source>
        <dbReference type="EMBL" id="KAA2236464.1"/>
    </source>
</evidence>
<dbReference type="EMBL" id="VUOA01000027">
    <property type="protein sequence ID" value="KAA2236464.1"/>
    <property type="molecule type" value="Genomic_DNA"/>
</dbReference>
<dbReference type="SMART" id="SM00895">
    <property type="entry name" value="FCD"/>
    <property type="match status" value="1"/>
</dbReference>
<evidence type="ECO:0000259" key="4">
    <source>
        <dbReference type="PROSITE" id="PS50949"/>
    </source>
</evidence>
<reference evidence="5 6" key="2">
    <citation type="submission" date="2019-09" db="EMBL/GenBank/DDBJ databases">
        <authorList>
            <person name="Jin C."/>
        </authorList>
    </citation>
    <scope>NUCLEOTIDE SEQUENCE [LARGE SCALE GENOMIC DNA]</scope>
    <source>
        <strain evidence="5 6">BN140002</strain>
    </source>
</reference>
<keyword evidence="2" id="KW-0238">DNA-binding</keyword>
<accession>A0A5B2VBW6</accession>
<comment type="caution">
    <text evidence="5">The sequence shown here is derived from an EMBL/GenBank/DDBJ whole genome shotgun (WGS) entry which is preliminary data.</text>
</comment>
<dbReference type="Proteomes" id="UP000323142">
    <property type="component" value="Unassembled WGS sequence"/>
</dbReference>
<sequence length="262" mass="27919">MLASPACGRKELPEGGVRVGQFHDNAVETIAGWIVSARFAAGATLPVEQAIGEELGASRTTVREALKTLAAKGLVRVGPRTGSRVQPPDAWNLFDPQVVAWRLAAPLTPDLIDDLVEMRLLLEPEAAALAAQRAGATDIAAIRHAYELMEQATEGKGSYIQADLDFHQAILRAAHNQFLTQLSSVVGAVLRLSFELSVTSPQSAKASLPAHAALLRAIGMADPGTARDCLVGIIRQSRDDMARIRSDLAAAPRRRIAEGALR</sequence>
<proteinExistence type="predicted"/>
<dbReference type="GO" id="GO:0003677">
    <property type="term" value="F:DNA binding"/>
    <property type="evidence" value="ECO:0007669"/>
    <property type="project" value="UniProtKB-KW"/>
</dbReference>
<dbReference type="InterPro" id="IPR036390">
    <property type="entry name" value="WH_DNA-bd_sf"/>
</dbReference>
<dbReference type="Pfam" id="PF07729">
    <property type="entry name" value="FCD"/>
    <property type="match status" value="1"/>
</dbReference>
<dbReference type="SUPFAM" id="SSF46785">
    <property type="entry name" value="Winged helix' DNA-binding domain"/>
    <property type="match status" value="1"/>
</dbReference>
<organism evidence="5 6">
    <name type="scientific">Salinarimonas soli</name>
    <dbReference type="NCBI Taxonomy" id="1638099"/>
    <lineage>
        <taxon>Bacteria</taxon>
        <taxon>Pseudomonadati</taxon>
        <taxon>Pseudomonadota</taxon>
        <taxon>Alphaproteobacteria</taxon>
        <taxon>Hyphomicrobiales</taxon>
        <taxon>Salinarimonadaceae</taxon>
        <taxon>Salinarimonas</taxon>
    </lineage>
</organism>
<reference evidence="5 6" key="1">
    <citation type="submission" date="2019-09" db="EMBL/GenBank/DDBJ databases">
        <title>Salinarimonas rosea gen. nov., sp. nov., a new member of the a-2 subgroup of the Proteobacteria.</title>
        <authorList>
            <person name="Liu J."/>
        </authorList>
    </citation>
    <scope>NUCLEOTIDE SEQUENCE [LARGE SCALE GENOMIC DNA]</scope>
    <source>
        <strain evidence="5 6">BN140002</strain>
    </source>
</reference>
<name>A0A5B2VBW6_9HYPH</name>
<evidence type="ECO:0000256" key="2">
    <source>
        <dbReference type="ARBA" id="ARBA00023125"/>
    </source>
</evidence>
<keyword evidence="3" id="KW-0804">Transcription</keyword>
<dbReference type="Gene3D" id="1.20.120.530">
    <property type="entry name" value="GntR ligand-binding domain-like"/>
    <property type="match status" value="1"/>
</dbReference>
<keyword evidence="1" id="KW-0805">Transcription regulation</keyword>
<protein>
    <submittedName>
        <fullName evidence="5">FadR family transcriptional regulator</fullName>
    </submittedName>
</protein>
<evidence type="ECO:0000256" key="3">
    <source>
        <dbReference type="ARBA" id="ARBA00023163"/>
    </source>
</evidence>
<dbReference type="SMART" id="SM00345">
    <property type="entry name" value="HTH_GNTR"/>
    <property type="match status" value="1"/>
</dbReference>
<gene>
    <name evidence="5" type="ORF">F0L46_15095</name>
</gene>
<keyword evidence="6" id="KW-1185">Reference proteome</keyword>
<dbReference type="PANTHER" id="PTHR43537:SF44">
    <property type="entry name" value="GNTR FAMILY REGULATORY PROTEIN"/>
    <property type="match status" value="1"/>
</dbReference>
<dbReference type="AlphaFoldDB" id="A0A5B2VBW6"/>
<dbReference type="Pfam" id="PF00392">
    <property type="entry name" value="GntR"/>
    <property type="match status" value="1"/>
</dbReference>
<dbReference type="OrthoDB" id="9028214at2"/>
<dbReference type="GO" id="GO:0003700">
    <property type="term" value="F:DNA-binding transcription factor activity"/>
    <property type="evidence" value="ECO:0007669"/>
    <property type="project" value="InterPro"/>
</dbReference>